<protein>
    <submittedName>
        <fullName evidence="2">Uncharacterized protein</fullName>
    </submittedName>
</protein>
<sequence>MTMKTEDIYHVSSLPPILDSYKSAQCPGKAAGPSECQRQRRQQSPSKTGPMAMTSAHAVDSDQVLERKRKALLDQRHLETYYRLQRLKDVLSYKHATLLREKVQRQRQEMKLHDSRPREEHREQKLVSLQRARSTLTHDDAYLRCLPKTRYYLVLELQKQLKQLGCLQSRREQEVFRVWTEQHRSTYQLEKQLQAVVMLAEHSSNSSSDVTLEDLLKQKSGSLPKLQITPSDSTAQHKHMPISVRVGGGGVNAFQQQCKQSWGQDETELMFPEVFTREIKVPKFSSLQSTFLEEVSSKMLLMRSHEPPIRSKTIDIKHKMRLMHNLSLSHMADTQRIMAKNGLSLQFTDGFSIKELMEHECPHNIQTQMSRCATEPDFTHLSDKGTSESPESFTESPNTHFSPSLHPVGKNTESPYSSAGDMHLSYTDVPLCVADIYTSHAVKVENCAVKMWTNYT</sequence>
<dbReference type="AlphaFoldDB" id="A0A7J6CDS4"/>
<comment type="caution">
    <text evidence="2">The sequence shown here is derived from an EMBL/GenBank/DDBJ whole genome shotgun (WGS) entry which is preliminary data.</text>
</comment>
<feature type="region of interest" description="Disordered" evidence="1">
    <location>
        <begin position="377"/>
        <end position="417"/>
    </location>
</feature>
<proteinExistence type="predicted"/>
<feature type="compositionally biased region" description="Low complexity" evidence="1">
    <location>
        <begin position="387"/>
        <end position="397"/>
    </location>
</feature>
<reference evidence="2 3" key="1">
    <citation type="submission" date="2020-04" db="EMBL/GenBank/DDBJ databases">
        <title>Chromosome-level genome assembly of a cyprinid fish Onychostoma macrolepis by integration of Nanopore Sequencing, Bionano and Hi-C technology.</title>
        <authorList>
            <person name="Wang D."/>
        </authorList>
    </citation>
    <scope>NUCLEOTIDE SEQUENCE [LARGE SCALE GENOMIC DNA]</scope>
    <source>
        <strain evidence="2">SWU-2019</strain>
        <tissue evidence="2">Muscle</tissue>
    </source>
</reference>
<accession>A0A7J6CDS4</accession>
<dbReference type="EMBL" id="JAAMOB010000013">
    <property type="protein sequence ID" value="KAF4105458.1"/>
    <property type="molecule type" value="Genomic_DNA"/>
</dbReference>
<evidence type="ECO:0000313" key="3">
    <source>
        <dbReference type="Proteomes" id="UP000579812"/>
    </source>
</evidence>
<name>A0A7J6CDS4_9TELE</name>
<gene>
    <name evidence="2" type="ORF">G5714_013120</name>
</gene>
<keyword evidence="3" id="KW-1185">Reference proteome</keyword>
<organism evidence="2 3">
    <name type="scientific">Onychostoma macrolepis</name>
    <dbReference type="NCBI Taxonomy" id="369639"/>
    <lineage>
        <taxon>Eukaryota</taxon>
        <taxon>Metazoa</taxon>
        <taxon>Chordata</taxon>
        <taxon>Craniata</taxon>
        <taxon>Vertebrata</taxon>
        <taxon>Euteleostomi</taxon>
        <taxon>Actinopterygii</taxon>
        <taxon>Neopterygii</taxon>
        <taxon>Teleostei</taxon>
        <taxon>Ostariophysi</taxon>
        <taxon>Cypriniformes</taxon>
        <taxon>Cyprinidae</taxon>
        <taxon>Acrossocheilinae</taxon>
        <taxon>Onychostoma</taxon>
    </lineage>
</organism>
<feature type="region of interest" description="Disordered" evidence="1">
    <location>
        <begin position="25"/>
        <end position="61"/>
    </location>
</feature>
<dbReference type="Proteomes" id="UP000579812">
    <property type="component" value="Unassembled WGS sequence"/>
</dbReference>
<feature type="compositionally biased region" description="Basic and acidic residues" evidence="1">
    <location>
        <begin position="377"/>
        <end position="386"/>
    </location>
</feature>
<evidence type="ECO:0000313" key="2">
    <source>
        <dbReference type="EMBL" id="KAF4105458.1"/>
    </source>
</evidence>
<evidence type="ECO:0000256" key="1">
    <source>
        <dbReference type="SAM" id="MobiDB-lite"/>
    </source>
</evidence>